<evidence type="ECO:0000313" key="2">
    <source>
        <dbReference type="Proteomes" id="UP000001075"/>
    </source>
</evidence>
<reference evidence="2" key="1">
    <citation type="journal article" date="2011" name="Nat. Biotechnol.">
        <title>The genomic sequence of the Chinese hamster ovary (CHO)-K1 cell line.</title>
        <authorList>
            <person name="Xu X."/>
            <person name="Nagarajan H."/>
            <person name="Lewis N.E."/>
            <person name="Pan S."/>
            <person name="Cai Z."/>
            <person name="Liu X."/>
            <person name="Chen W."/>
            <person name="Xie M."/>
            <person name="Wang W."/>
            <person name="Hammond S."/>
            <person name="Andersen M.R."/>
            <person name="Neff N."/>
            <person name="Passarelli B."/>
            <person name="Koh W."/>
            <person name="Fan H.C."/>
            <person name="Wang J."/>
            <person name="Gui Y."/>
            <person name="Lee K.H."/>
            <person name="Betenbaugh M.J."/>
            <person name="Quake S.R."/>
            <person name="Famili I."/>
            <person name="Palsson B.O."/>
            <person name="Wang J."/>
        </authorList>
    </citation>
    <scope>NUCLEOTIDE SEQUENCE [LARGE SCALE GENOMIC DNA]</scope>
    <source>
        <strain evidence="2">CHO K1 cell line</strain>
    </source>
</reference>
<proteinExistence type="predicted"/>
<dbReference type="Proteomes" id="UP000001075">
    <property type="component" value="Unassembled WGS sequence"/>
</dbReference>
<evidence type="ECO:0000313" key="1">
    <source>
        <dbReference type="EMBL" id="EGV96939.1"/>
    </source>
</evidence>
<accession>G3HHX2</accession>
<sequence>MDLSSLIPRNRVAPAIVKASLKVLDSPPFPTLSLSNFSEVRKWSGFLKVCQAPQPFLPLKGLYQCPSRDSSSPTYI</sequence>
<organism evidence="1 2">
    <name type="scientific">Cricetulus griseus</name>
    <name type="common">Chinese hamster</name>
    <name type="synonym">Cricetulus barabensis griseus</name>
    <dbReference type="NCBI Taxonomy" id="10029"/>
    <lineage>
        <taxon>Eukaryota</taxon>
        <taxon>Metazoa</taxon>
        <taxon>Chordata</taxon>
        <taxon>Craniata</taxon>
        <taxon>Vertebrata</taxon>
        <taxon>Euteleostomi</taxon>
        <taxon>Mammalia</taxon>
        <taxon>Eutheria</taxon>
        <taxon>Euarchontoglires</taxon>
        <taxon>Glires</taxon>
        <taxon>Rodentia</taxon>
        <taxon>Myomorpha</taxon>
        <taxon>Muroidea</taxon>
        <taxon>Cricetidae</taxon>
        <taxon>Cricetinae</taxon>
        <taxon>Cricetulus</taxon>
    </lineage>
</organism>
<protein>
    <submittedName>
        <fullName evidence="1">Uncharacterized protein</fullName>
    </submittedName>
</protein>
<name>G3HHX2_CRIGR</name>
<dbReference type="EMBL" id="JH000392">
    <property type="protein sequence ID" value="EGV96939.1"/>
    <property type="molecule type" value="Genomic_DNA"/>
</dbReference>
<gene>
    <name evidence="1" type="ORF">I79_010233</name>
</gene>
<dbReference type="InParanoid" id="G3HHX2"/>
<dbReference type="AlphaFoldDB" id="G3HHX2"/>